<protein>
    <submittedName>
        <fullName evidence="1">Uncharacterized protein</fullName>
    </submittedName>
</protein>
<accession>A0ACC0Q7I1</accession>
<name>A0ACC0Q7I1_RHOML</name>
<dbReference type="Proteomes" id="UP001062846">
    <property type="component" value="Chromosome 1"/>
</dbReference>
<organism evidence="1 2">
    <name type="scientific">Rhododendron molle</name>
    <name type="common">Chinese azalea</name>
    <name type="synonym">Azalea mollis</name>
    <dbReference type="NCBI Taxonomy" id="49168"/>
    <lineage>
        <taxon>Eukaryota</taxon>
        <taxon>Viridiplantae</taxon>
        <taxon>Streptophyta</taxon>
        <taxon>Embryophyta</taxon>
        <taxon>Tracheophyta</taxon>
        <taxon>Spermatophyta</taxon>
        <taxon>Magnoliopsida</taxon>
        <taxon>eudicotyledons</taxon>
        <taxon>Gunneridae</taxon>
        <taxon>Pentapetalae</taxon>
        <taxon>asterids</taxon>
        <taxon>Ericales</taxon>
        <taxon>Ericaceae</taxon>
        <taxon>Ericoideae</taxon>
        <taxon>Rhodoreae</taxon>
        <taxon>Rhododendron</taxon>
    </lineage>
</organism>
<keyword evidence="2" id="KW-1185">Reference proteome</keyword>
<evidence type="ECO:0000313" key="1">
    <source>
        <dbReference type="EMBL" id="KAI8573329.1"/>
    </source>
</evidence>
<reference evidence="1" key="1">
    <citation type="submission" date="2022-02" db="EMBL/GenBank/DDBJ databases">
        <title>Plant Genome Project.</title>
        <authorList>
            <person name="Zhang R.-G."/>
        </authorList>
    </citation>
    <scope>NUCLEOTIDE SEQUENCE</scope>
    <source>
        <strain evidence="1">AT1</strain>
    </source>
</reference>
<dbReference type="EMBL" id="CM046388">
    <property type="protein sequence ID" value="KAI8573329.1"/>
    <property type="molecule type" value="Genomic_DNA"/>
</dbReference>
<gene>
    <name evidence="1" type="ORF">RHMOL_Rhmol01G0268800</name>
</gene>
<proteinExistence type="predicted"/>
<comment type="caution">
    <text evidence="1">The sequence shown here is derived from an EMBL/GenBank/DDBJ whole genome shotgun (WGS) entry which is preliminary data.</text>
</comment>
<sequence>MMMMMMMMEKEMEKDKEMEMEKEKEKEMKRDYVFKMGGGKIHLSHDMLHEVFKLRSHMSTMVMTTMTEWLMKEEKAKAPIKDGVPRPRRHMFSSSFVLFLPMLLTDIEHWYCVVVNLLDNRIEVLDSMELKTTDKKVATVTVVRMLFNVLSRTRTTQQLPNHWHDWHVHEPDVPQQSNTHDCGFYTLKFMEHWTGGRMNTQELEDHVGADAIDVRKRLLVRLLLSPHNQLRDVVVSKFVK</sequence>
<evidence type="ECO:0000313" key="2">
    <source>
        <dbReference type="Proteomes" id="UP001062846"/>
    </source>
</evidence>